<dbReference type="RefSeq" id="WP_067514885.1">
    <property type="nucleotide sequence ID" value="NZ_CP107943.1"/>
</dbReference>
<name>A0A366CSJ0_9NOCA</name>
<dbReference type="EMBL" id="QNRE01000051">
    <property type="protein sequence ID" value="RBO78321.1"/>
    <property type="molecule type" value="Genomic_DNA"/>
</dbReference>
<keyword evidence="2" id="KW-1185">Reference proteome</keyword>
<evidence type="ECO:0000313" key="1">
    <source>
        <dbReference type="EMBL" id="RBO78321.1"/>
    </source>
</evidence>
<protein>
    <submittedName>
        <fullName evidence="1">Uncharacterized protein</fullName>
    </submittedName>
</protein>
<dbReference type="Proteomes" id="UP000252586">
    <property type="component" value="Unassembled WGS sequence"/>
</dbReference>
<gene>
    <name evidence="1" type="ORF">DFR74_1512</name>
</gene>
<accession>A0A366CSJ0</accession>
<proteinExistence type="predicted"/>
<comment type="caution">
    <text evidence="1">The sequence shown here is derived from an EMBL/GenBank/DDBJ whole genome shotgun (WGS) entry which is preliminary data.</text>
</comment>
<reference evidence="1 2" key="1">
    <citation type="submission" date="2018-06" db="EMBL/GenBank/DDBJ databases">
        <title>Genomic Encyclopedia of Type Strains, Phase IV (KMG-IV): sequencing the most valuable type-strain genomes for metagenomic binning, comparative biology and taxonomic classification.</title>
        <authorList>
            <person name="Goeker M."/>
        </authorList>
    </citation>
    <scope>NUCLEOTIDE SEQUENCE [LARGE SCALE GENOMIC DNA]</scope>
    <source>
        <strain evidence="1 2">DSM 44599</strain>
    </source>
</reference>
<dbReference type="AlphaFoldDB" id="A0A366CSJ0"/>
<dbReference type="OrthoDB" id="7991726at2"/>
<sequence>MAVAEDDWTVVPGKGLGRLVFGMSPAQVDAMSDAYGVVAGRRDGRVPDDVLRDTLEKFGTGMSDEEKQALMAVHATSGPPADCVIETRSESGIVLGYRSGRLMEIMSADDQHPLFLDGKDVLSLDGLEALALLERLNGGPGRYCGTEGAFDALAISVDGFSVTDRDTGVQPLEGADARFRARTVTLRPEPYRPGAETDRLIVQSVSGNLT</sequence>
<evidence type="ECO:0000313" key="2">
    <source>
        <dbReference type="Proteomes" id="UP000252586"/>
    </source>
</evidence>
<organism evidence="1 2">
    <name type="scientific">Nocardia puris</name>
    <dbReference type="NCBI Taxonomy" id="208602"/>
    <lineage>
        <taxon>Bacteria</taxon>
        <taxon>Bacillati</taxon>
        <taxon>Actinomycetota</taxon>
        <taxon>Actinomycetes</taxon>
        <taxon>Mycobacteriales</taxon>
        <taxon>Nocardiaceae</taxon>
        <taxon>Nocardia</taxon>
    </lineage>
</organism>